<feature type="transmembrane region" description="Helical" evidence="1">
    <location>
        <begin position="185"/>
        <end position="207"/>
    </location>
</feature>
<comment type="caution">
    <text evidence="2">The sequence shown here is derived from an EMBL/GenBank/DDBJ whole genome shotgun (WGS) entry which is preliminary data.</text>
</comment>
<reference evidence="3" key="1">
    <citation type="journal article" date="2019" name="Int. J. Syst. Evol. Microbiol.">
        <title>The Global Catalogue of Microorganisms (GCM) 10K type strain sequencing project: providing services to taxonomists for standard genome sequencing and annotation.</title>
        <authorList>
            <consortium name="The Broad Institute Genomics Platform"/>
            <consortium name="The Broad Institute Genome Sequencing Center for Infectious Disease"/>
            <person name="Wu L."/>
            <person name="Ma J."/>
        </authorList>
    </citation>
    <scope>NUCLEOTIDE SEQUENCE [LARGE SCALE GENOMIC DNA]</scope>
    <source>
        <strain evidence="3">CGMCC 1.13681</strain>
    </source>
</reference>
<organism evidence="2 3">
    <name type="scientific">Streptomyces polyrhachis</name>
    <dbReference type="NCBI Taxonomy" id="1282885"/>
    <lineage>
        <taxon>Bacteria</taxon>
        <taxon>Bacillati</taxon>
        <taxon>Actinomycetota</taxon>
        <taxon>Actinomycetes</taxon>
        <taxon>Kitasatosporales</taxon>
        <taxon>Streptomycetaceae</taxon>
        <taxon>Streptomyces</taxon>
    </lineage>
</organism>
<dbReference type="Proteomes" id="UP001596413">
    <property type="component" value="Unassembled WGS sequence"/>
</dbReference>
<name>A0ABW2GDN2_9ACTN</name>
<sequence>MVIIDTSGRSRRQNRAGIYASAILGCLALAVAALLLLIVAPVQLDEGRDFDAARPCTAQGGDDCLRSVRATVAEIATHRNRKGSGSYRLILIQRDGKRADVAFSGSPEAAPTVSVGRDIAVTYWRGQVRFADYPSGRKYSRADPRDDYRAPMAWGLPAGIMGLFGMWSWLWWAKLSHLSRLRYPWQLWVPVSGCLTVASIAGVAAMTAGSMGAALRVTGGGALVVFAVTLVLGLIAWRRQRGDDTVAQRGDDTVAVEPLAPTAEQVIQGVVRGEVSYANHGVALIAAPGSLAVSTGLTGGSRRELPSSLTPLRVRPEYWTDPGGSLASKETKPLVLECEDNGVPVFITADRKDLPLILGALESRTVSTTAAPARPAPTP</sequence>
<keyword evidence="1" id="KW-1133">Transmembrane helix</keyword>
<accession>A0ABW2GDN2</accession>
<dbReference type="EMBL" id="JBHSZO010000015">
    <property type="protein sequence ID" value="MFC7218840.1"/>
    <property type="molecule type" value="Genomic_DNA"/>
</dbReference>
<feature type="transmembrane region" description="Helical" evidence="1">
    <location>
        <begin position="152"/>
        <end position="173"/>
    </location>
</feature>
<evidence type="ECO:0000313" key="3">
    <source>
        <dbReference type="Proteomes" id="UP001596413"/>
    </source>
</evidence>
<feature type="transmembrane region" description="Helical" evidence="1">
    <location>
        <begin position="213"/>
        <end position="237"/>
    </location>
</feature>
<keyword evidence="1" id="KW-0472">Membrane</keyword>
<evidence type="ECO:0000313" key="2">
    <source>
        <dbReference type="EMBL" id="MFC7218840.1"/>
    </source>
</evidence>
<protein>
    <submittedName>
        <fullName evidence="2">Uncharacterized protein</fullName>
    </submittedName>
</protein>
<evidence type="ECO:0000256" key="1">
    <source>
        <dbReference type="SAM" id="Phobius"/>
    </source>
</evidence>
<dbReference type="RefSeq" id="WP_386414303.1">
    <property type="nucleotide sequence ID" value="NZ_JBHSZO010000015.1"/>
</dbReference>
<keyword evidence="1" id="KW-0812">Transmembrane</keyword>
<keyword evidence="3" id="KW-1185">Reference proteome</keyword>
<feature type="transmembrane region" description="Helical" evidence="1">
    <location>
        <begin position="16"/>
        <end position="40"/>
    </location>
</feature>
<gene>
    <name evidence="2" type="ORF">ACFQLX_11760</name>
</gene>
<proteinExistence type="predicted"/>